<evidence type="ECO:0000256" key="7">
    <source>
        <dbReference type="ARBA" id="ARBA00023136"/>
    </source>
</evidence>
<sequence length="483" mass="54660">RVCSRRVRESVGWRNCCGDVETRRGGRTMTDPSQIEAIESEYRQFELKDAWNQEYQRIRSEGSYDLPCTEAKTPANRNLNRYRDVLPYDHTRIVLKDHNTSYINASLVKVECVNRSYILTQGPLSHTTPHFWLMIWQQKVKGIIMLNKIIEKNQLKCYQYWPLGECDGGEDTMVFSSVNLKVDLLSVSHHTHYNYSTLRLTETSSGNSRLILHFHYTTWPDFGVPQSPEAFYKFLNVVRASGVLEPDVGPSVVHCSAGIGRSGTFCLLSKGLCGSGPGKVIKVLLDMRQQRMGLIQTHDQLKFSYQAIVYGAHKLSEMNGKDPCEESSSEEPSLADELPPQPPPRTDSLTRSMIESQLAKELEDGQGSDTAPEENDEDYEDGDAPVRPLPAEPPTDGSGPDTSPPTSPDYHNDLCSENDVRRRKRRERTAATAAKVKAMVEKQRVNEHWQDRKRLIMRPISLCVAFVVLSLGGGALFYRYFHA</sequence>
<evidence type="ECO:0000256" key="3">
    <source>
        <dbReference type="ARBA" id="ARBA00013064"/>
    </source>
</evidence>
<feature type="domain" description="Tyrosine-protein phosphatase" evidence="10">
    <location>
        <begin position="51"/>
        <end position="311"/>
    </location>
</feature>
<comment type="caution">
    <text evidence="12">The sequence shown here is derived from an EMBL/GenBank/DDBJ whole genome shotgun (WGS) entry which is preliminary data.</text>
</comment>
<feature type="compositionally biased region" description="Basic and acidic residues" evidence="8">
    <location>
        <begin position="410"/>
        <end position="420"/>
    </location>
</feature>
<keyword evidence="9" id="KW-1133">Transmembrane helix</keyword>
<keyword evidence="6" id="KW-0904">Protein phosphatase</keyword>
<dbReference type="PANTHER" id="PTHR46047:SF3">
    <property type="entry name" value="TYROSINE-PROTEIN PHOSPHATASE NON-RECEPTOR TYPE 61F"/>
    <property type="match status" value="1"/>
</dbReference>
<dbReference type="GO" id="GO:0048666">
    <property type="term" value="P:neuron development"/>
    <property type="evidence" value="ECO:0007669"/>
    <property type="project" value="UniProtKB-ARBA"/>
</dbReference>
<dbReference type="SMART" id="SM00194">
    <property type="entry name" value="PTPc"/>
    <property type="match status" value="1"/>
</dbReference>
<evidence type="ECO:0000256" key="8">
    <source>
        <dbReference type="SAM" id="MobiDB-lite"/>
    </source>
</evidence>
<feature type="compositionally biased region" description="Acidic residues" evidence="8">
    <location>
        <begin position="371"/>
        <end position="383"/>
    </location>
</feature>
<dbReference type="PRINTS" id="PR00700">
    <property type="entry name" value="PRTYPHPHTASE"/>
</dbReference>
<evidence type="ECO:0000313" key="13">
    <source>
        <dbReference type="Proteomes" id="UP000747542"/>
    </source>
</evidence>
<dbReference type="InterPro" id="IPR051985">
    <property type="entry name" value="NR_tyrosine_phosphatase"/>
</dbReference>
<proteinExistence type="inferred from homology"/>
<dbReference type="Pfam" id="PF00102">
    <property type="entry name" value="Y_phosphatase"/>
    <property type="match status" value="1"/>
</dbReference>
<dbReference type="EMBL" id="JAHLQT010031306">
    <property type="protein sequence ID" value="KAG7160591.1"/>
    <property type="molecule type" value="Genomic_DNA"/>
</dbReference>
<feature type="region of interest" description="Disordered" evidence="8">
    <location>
        <begin position="319"/>
        <end position="427"/>
    </location>
</feature>
<protein>
    <recommendedName>
        <fullName evidence="3">protein-tyrosine-phosphatase</fullName>
        <ecNumber evidence="3">3.1.3.48</ecNumber>
    </recommendedName>
</protein>
<comment type="similarity">
    <text evidence="2">Belongs to the protein-tyrosine phosphatase family. Non-receptor class 1 subfamily.</text>
</comment>
<keyword evidence="5" id="KW-0378">Hydrolase</keyword>
<dbReference type="EC" id="3.1.3.48" evidence="3"/>
<dbReference type="Proteomes" id="UP000747542">
    <property type="component" value="Unassembled WGS sequence"/>
</dbReference>
<dbReference type="SMART" id="SM00404">
    <property type="entry name" value="PTPc_motif"/>
    <property type="match status" value="1"/>
</dbReference>
<evidence type="ECO:0000313" key="12">
    <source>
        <dbReference type="EMBL" id="KAG7160591.1"/>
    </source>
</evidence>
<dbReference type="InterPro" id="IPR000242">
    <property type="entry name" value="PTP_cat"/>
</dbReference>
<evidence type="ECO:0000256" key="4">
    <source>
        <dbReference type="ARBA" id="ARBA00022553"/>
    </source>
</evidence>
<keyword evidence="4" id="KW-0597">Phosphoprotein</keyword>
<keyword evidence="7 9" id="KW-0472">Membrane</keyword>
<dbReference type="GO" id="GO:0070373">
    <property type="term" value="P:negative regulation of ERK1 and ERK2 cascade"/>
    <property type="evidence" value="ECO:0007669"/>
    <property type="project" value="TreeGrafter"/>
</dbReference>
<evidence type="ECO:0000256" key="5">
    <source>
        <dbReference type="ARBA" id="ARBA00022801"/>
    </source>
</evidence>
<dbReference type="InterPro" id="IPR003595">
    <property type="entry name" value="Tyr_Pase_cat"/>
</dbReference>
<dbReference type="PROSITE" id="PS50056">
    <property type="entry name" value="TYR_PHOSPHATASE_2"/>
    <property type="match status" value="1"/>
</dbReference>
<dbReference type="PROSITE" id="PS50055">
    <property type="entry name" value="TYR_PHOSPHATASE_PTP"/>
    <property type="match status" value="1"/>
</dbReference>
<dbReference type="GO" id="GO:0004726">
    <property type="term" value="F:non-membrane spanning protein tyrosine phosphatase activity"/>
    <property type="evidence" value="ECO:0007669"/>
    <property type="project" value="TreeGrafter"/>
</dbReference>
<evidence type="ECO:0000259" key="11">
    <source>
        <dbReference type="PROSITE" id="PS50056"/>
    </source>
</evidence>
<dbReference type="SUPFAM" id="SSF52799">
    <property type="entry name" value="(Phosphotyrosine protein) phosphatases II"/>
    <property type="match status" value="1"/>
</dbReference>
<dbReference type="InterPro" id="IPR016130">
    <property type="entry name" value="Tyr_Pase_AS"/>
</dbReference>
<dbReference type="AlphaFoldDB" id="A0A8J5JMV0"/>
<evidence type="ECO:0000256" key="9">
    <source>
        <dbReference type="SAM" id="Phobius"/>
    </source>
</evidence>
<reference evidence="12" key="1">
    <citation type="journal article" date="2021" name="Sci. Adv.">
        <title>The American lobster genome reveals insights on longevity, neural, and immune adaptations.</title>
        <authorList>
            <person name="Polinski J.M."/>
            <person name="Zimin A.V."/>
            <person name="Clark K.F."/>
            <person name="Kohn A.B."/>
            <person name="Sadowski N."/>
            <person name="Timp W."/>
            <person name="Ptitsyn A."/>
            <person name="Khanna P."/>
            <person name="Romanova D.Y."/>
            <person name="Williams P."/>
            <person name="Greenwood S.J."/>
            <person name="Moroz L.L."/>
            <person name="Walt D.R."/>
            <person name="Bodnar A.G."/>
        </authorList>
    </citation>
    <scope>NUCLEOTIDE SEQUENCE</scope>
    <source>
        <strain evidence="12">GMGI-L3</strain>
    </source>
</reference>
<gene>
    <name evidence="12" type="primary">Ptpn2-L</name>
    <name evidence="12" type="ORF">Hamer_G001883</name>
</gene>
<keyword evidence="13" id="KW-1185">Reference proteome</keyword>
<name>A0A8J5JMV0_HOMAM</name>
<dbReference type="GO" id="GO:0046426">
    <property type="term" value="P:negative regulation of receptor signaling pathway via JAK-STAT"/>
    <property type="evidence" value="ECO:0007669"/>
    <property type="project" value="TreeGrafter"/>
</dbReference>
<accession>A0A8J5JMV0</accession>
<evidence type="ECO:0000256" key="1">
    <source>
        <dbReference type="ARBA" id="ARBA00004308"/>
    </source>
</evidence>
<dbReference type="GO" id="GO:0019901">
    <property type="term" value="F:protein kinase binding"/>
    <property type="evidence" value="ECO:0007669"/>
    <property type="project" value="TreeGrafter"/>
</dbReference>
<dbReference type="PANTHER" id="PTHR46047">
    <property type="entry name" value="TYROSINE-PROTEIN PHOSPHATASE NON-RECEPTOR TYPE 61F"/>
    <property type="match status" value="1"/>
</dbReference>
<dbReference type="PROSITE" id="PS00383">
    <property type="entry name" value="TYR_PHOSPHATASE_1"/>
    <property type="match status" value="1"/>
</dbReference>
<evidence type="ECO:0000259" key="10">
    <source>
        <dbReference type="PROSITE" id="PS50055"/>
    </source>
</evidence>
<feature type="transmembrane region" description="Helical" evidence="9">
    <location>
        <begin position="460"/>
        <end position="481"/>
    </location>
</feature>
<dbReference type="Gene3D" id="3.90.190.10">
    <property type="entry name" value="Protein tyrosine phosphatase superfamily"/>
    <property type="match status" value="1"/>
</dbReference>
<dbReference type="InterPro" id="IPR029021">
    <property type="entry name" value="Prot-tyrosine_phosphatase-like"/>
</dbReference>
<dbReference type="GO" id="GO:0012505">
    <property type="term" value="C:endomembrane system"/>
    <property type="evidence" value="ECO:0007669"/>
    <property type="project" value="UniProtKB-SubCell"/>
</dbReference>
<evidence type="ECO:0000256" key="6">
    <source>
        <dbReference type="ARBA" id="ARBA00022912"/>
    </source>
</evidence>
<dbReference type="InterPro" id="IPR000387">
    <property type="entry name" value="Tyr_Pase_dom"/>
</dbReference>
<comment type="subcellular location">
    <subcellularLocation>
        <location evidence="1">Endomembrane system</location>
    </subcellularLocation>
</comment>
<dbReference type="GO" id="GO:0005737">
    <property type="term" value="C:cytoplasm"/>
    <property type="evidence" value="ECO:0007669"/>
    <property type="project" value="TreeGrafter"/>
</dbReference>
<keyword evidence="9" id="KW-0812">Transmembrane</keyword>
<feature type="non-terminal residue" evidence="12">
    <location>
        <position position="1"/>
    </location>
</feature>
<feature type="domain" description="Tyrosine specific protein phosphatases" evidence="11">
    <location>
        <begin position="229"/>
        <end position="302"/>
    </location>
</feature>
<evidence type="ECO:0000256" key="2">
    <source>
        <dbReference type="ARBA" id="ARBA00009701"/>
    </source>
</evidence>
<organism evidence="12 13">
    <name type="scientific">Homarus americanus</name>
    <name type="common">American lobster</name>
    <dbReference type="NCBI Taxonomy" id="6706"/>
    <lineage>
        <taxon>Eukaryota</taxon>
        <taxon>Metazoa</taxon>
        <taxon>Ecdysozoa</taxon>
        <taxon>Arthropoda</taxon>
        <taxon>Crustacea</taxon>
        <taxon>Multicrustacea</taxon>
        <taxon>Malacostraca</taxon>
        <taxon>Eumalacostraca</taxon>
        <taxon>Eucarida</taxon>
        <taxon>Decapoda</taxon>
        <taxon>Pleocyemata</taxon>
        <taxon>Astacidea</taxon>
        <taxon>Nephropoidea</taxon>
        <taxon>Nephropidae</taxon>
        <taxon>Homarus</taxon>
    </lineage>
</organism>
<dbReference type="GO" id="GO:0005634">
    <property type="term" value="C:nucleus"/>
    <property type="evidence" value="ECO:0007669"/>
    <property type="project" value="TreeGrafter"/>
</dbReference>